<protein>
    <submittedName>
        <fullName evidence="1">ATP-dependent DNA helicase RecG</fullName>
    </submittedName>
</protein>
<keyword evidence="2" id="KW-1185">Reference proteome</keyword>
<dbReference type="Proteomes" id="UP000192328">
    <property type="component" value="Unassembled WGS sequence"/>
</dbReference>
<sequence>MELTELAGIGPVRAETLRAMGVFSLRDLLFTLPVRYEDHSTVLPCSTRHEGFILVEGKALKEPQISFFHSLKKVTVTIADSTGKMPVCWYNAAWIRDRIQEGETVRLYGRLVIRNNRRVLQNPQIVGPEEGFIPVYRAMKGFPSKSFRKLIRNALELLDDCCPETLPAEFRVRYHLCELNYAVRQAHFPDSPEALQAARRRIEFERILLYLVYVSCAGTERQSGFPFQFSNDCIDRYWQSLGFIPTNAQKKVLNDIASDLRRDCAMSRLVQGDVGCGKTAVAFGAIWLAYNAGYQACMMAPTEILAVQHYENACRMFEKLGLRCRLLTGSTRSSERKKILKELKEHQCDVLFGTHALISKDVEYGKLGLVITDEQHRFGVRQRTNLQMKGKTDTILPHVLVMSATPIPRTLALILYGDLDLSVIDEMPAGRIPVKTRIVPEQKRQDMYGFLRTRIAEGKQAYIVCPLVEEDEDESSELHSAKALFEKLKDHEMKGLRIGLTWGSQKPAEKDKVLHDFAAGLFDVLVSTTVIEVGVNNPNATIMIIENAERYGLSQLHQLRGRVGRGQEESWCFLFAEPSEKLRLFCSTNDGFVIAQKDLELRGPGDLIGTRQSGEPGKQFLFADVRLLDEVAQCVQQITRNPSDKALLDQIRNNAVQFFREKEYNVALN</sequence>
<name>A0AC61PIN1_9FIRM</name>
<evidence type="ECO:0000313" key="2">
    <source>
        <dbReference type="Proteomes" id="UP000192328"/>
    </source>
</evidence>
<keyword evidence="1" id="KW-0067">ATP-binding</keyword>
<organism evidence="1 2">
    <name type="scientific">Aristaeella lactis</name>
    <dbReference type="NCBI Taxonomy" id="3046383"/>
    <lineage>
        <taxon>Bacteria</taxon>
        <taxon>Bacillati</taxon>
        <taxon>Bacillota</taxon>
        <taxon>Clostridia</taxon>
        <taxon>Eubacteriales</taxon>
        <taxon>Aristaeellaceae</taxon>
        <taxon>Aristaeella</taxon>
    </lineage>
</organism>
<comment type="caution">
    <text evidence="1">The sequence shown here is derived from an EMBL/GenBank/DDBJ whole genome shotgun (WGS) entry which is preliminary data.</text>
</comment>
<keyword evidence="1" id="KW-0347">Helicase</keyword>
<reference evidence="1" key="1">
    <citation type="submission" date="2017-04" db="EMBL/GenBank/DDBJ databases">
        <authorList>
            <person name="Varghese N."/>
            <person name="Submissions S."/>
        </authorList>
    </citation>
    <scope>NUCLEOTIDE SEQUENCE</scope>
    <source>
        <strain evidence="1">WTE2008</strain>
    </source>
</reference>
<gene>
    <name evidence="1" type="ORF">SAMN06297397_0620</name>
</gene>
<keyword evidence="1" id="KW-0378">Hydrolase</keyword>
<dbReference type="EMBL" id="FWXZ01000001">
    <property type="protein sequence ID" value="SMC39784.1"/>
    <property type="molecule type" value="Genomic_DNA"/>
</dbReference>
<accession>A0AC61PIN1</accession>
<keyword evidence="1" id="KW-0547">Nucleotide-binding</keyword>
<evidence type="ECO:0000313" key="1">
    <source>
        <dbReference type="EMBL" id="SMC39784.1"/>
    </source>
</evidence>
<proteinExistence type="predicted"/>